<keyword evidence="2" id="KW-0031">Aminopeptidase</keyword>
<name>A0A1V9Z0G7_9STRA</name>
<gene>
    <name evidence="6" type="ORF">THRCLA_08956</name>
</gene>
<dbReference type="Proteomes" id="UP000243217">
    <property type="component" value="Unassembled WGS sequence"/>
</dbReference>
<comment type="caution">
    <text evidence="6">The sequence shown here is derived from an EMBL/GenBank/DDBJ whole genome shotgun (WGS) entry which is preliminary data.</text>
</comment>
<proteinExistence type="inferred from homology"/>
<evidence type="ECO:0000256" key="2">
    <source>
        <dbReference type="ARBA" id="ARBA00022438"/>
    </source>
</evidence>
<dbReference type="OrthoDB" id="412814at2759"/>
<dbReference type="STRING" id="74557.A0A1V9Z0G7"/>
<dbReference type="PANTHER" id="PTHR11963:SF48">
    <property type="entry name" value="DIPEPTIDASE B, ISOFORM A"/>
    <property type="match status" value="1"/>
</dbReference>
<evidence type="ECO:0000256" key="4">
    <source>
        <dbReference type="ARBA" id="ARBA00022801"/>
    </source>
</evidence>
<evidence type="ECO:0000256" key="3">
    <source>
        <dbReference type="ARBA" id="ARBA00022670"/>
    </source>
</evidence>
<dbReference type="GO" id="GO:0005737">
    <property type="term" value="C:cytoplasm"/>
    <property type="evidence" value="ECO:0007669"/>
    <property type="project" value="InterPro"/>
</dbReference>
<dbReference type="PROSITE" id="PS51257">
    <property type="entry name" value="PROKAR_LIPOPROTEIN"/>
    <property type="match status" value="1"/>
</dbReference>
<dbReference type="Pfam" id="PF00883">
    <property type="entry name" value="Peptidase_M17"/>
    <property type="match status" value="1"/>
</dbReference>
<evidence type="ECO:0000313" key="7">
    <source>
        <dbReference type="Proteomes" id="UP000243217"/>
    </source>
</evidence>
<accession>A0A1V9Z0G7</accession>
<dbReference type="InterPro" id="IPR000819">
    <property type="entry name" value="Peptidase_M17_C"/>
</dbReference>
<organism evidence="6 7">
    <name type="scientific">Thraustotheca clavata</name>
    <dbReference type="NCBI Taxonomy" id="74557"/>
    <lineage>
        <taxon>Eukaryota</taxon>
        <taxon>Sar</taxon>
        <taxon>Stramenopiles</taxon>
        <taxon>Oomycota</taxon>
        <taxon>Saprolegniomycetes</taxon>
        <taxon>Saprolegniales</taxon>
        <taxon>Achlyaceae</taxon>
        <taxon>Thraustotheca</taxon>
    </lineage>
</organism>
<evidence type="ECO:0000313" key="6">
    <source>
        <dbReference type="EMBL" id="OQR91539.1"/>
    </source>
</evidence>
<keyword evidence="3 6" id="KW-0645">Protease</keyword>
<feature type="domain" description="Cytosol aminopeptidase" evidence="5">
    <location>
        <begin position="1"/>
        <end position="210"/>
    </location>
</feature>
<dbReference type="SUPFAM" id="SSF53187">
    <property type="entry name" value="Zn-dependent exopeptidases"/>
    <property type="match status" value="1"/>
</dbReference>
<dbReference type="GO" id="GO:0030145">
    <property type="term" value="F:manganese ion binding"/>
    <property type="evidence" value="ECO:0007669"/>
    <property type="project" value="InterPro"/>
</dbReference>
<reference evidence="6 7" key="1">
    <citation type="journal article" date="2014" name="Genome Biol. Evol.">
        <title>The secreted proteins of Achlya hypogyna and Thraustotheca clavata identify the ancestral oomycete secretome and reveal gene acquisitions by horizontal gene transfer.</title>
        <authorList>
            <person name="Misner I."/>
            <person name="Blouin N."/>
            <person name="Leonard G."/>
            <person name="Richards T.A."/>
            <person name="Lane C.E."/>
        </authorList>
    </citation>
    <scope>NUCLEOTIDE SEQUENCE [LARGE SCALE GENOMIC DNA]</scope>
    <source>
        <strain evidence="6 7">ATCC 34112</strain>
    </source>
</reference>
<dbReference type="Gene3D" id="3.40.630.10">
    <property type="entry name" value="Zn peptidases"/>
    <property type="match status" value="1"/>
</dbReference>
<dbReference type="EMBL" id="JNBS01002411">
    <property type="protein sequence ID" value="OQR91539.1"/>
    <property type="molecule type" value="Genomic_DNA"/>
</dbReference>
<sequence length="222" mass="23378">MVGMKADMGGAAGLLGGFQACVLSGAVKTQPLHCILCLAENAVGPHATRPDDIHTFYSGKTVEVNDTDAEGRLVLADGVAYAVKHLNPSVLLDMATLTGAQGVTTGEHIGALYANTDNIEAIGVSIGKASGDLVHPVPYVPEFFRGEYKSEVADMKNYMKNPKNAGVSCGGQFIGNHLGDFENEGEWMHLDMAFPAVGSDKRGTGYGVAFVQLLVDHLNKAE</sequence>
<evidence type="ECO:0000256" key="1">
    <source>
        <dbReference type="ARBA" id="ARBA00009528"/>
    </source>
</evidence>
<keyword evidence="6" id="KW-0482">Metalloprotease</keyword>
<evidence type="ECO:0000259" key="5">
    <source>
        <dbReference type="Pfam" id="PF00883"/>
    </source>
</evidence>
<dbReference type="PANTHER" id="PTHR11963">
    <property type="entry name" value="LEUCINE AMINOPEPTIDASE-RELATED"/>
    <property type="match status" value="1"/>
</dbReference>
<keyword evidence="7" id="KW-1185">Reference proteome</keyword>
<protein>
    <submittedName>
        <fullName evidence="6">Metalloprotease family M17</fullName>
    </submittedName>
</protein>
<keyword evidence="4" id="KW-0378">Hydrolase</keyword>
<dbReference type="GO" id="GO:0006508">
    <property type="term" value="P:proteolysis"/>
    <property type="evidence" value="ECO:0007669"/>
    <property type="project" value="UniProtKB-KW"/>
</dbReference>
<dbReference type="InterPro" id="IPR011356">
    <property type="entry name" value="Leucine_aapep/pepB"/>
</dbReference>
<dbReference type="GO" id="GO:0070006">
    <property type="term" value="F:metalloaminopeptidase activity"/>
    <property type="evidence" value="ECO:0007669"/>
    <property type="project" value="InterPro"/>
</dbReference>
<dbReference type="AlphaFoldDB" id="A0A1V9Z0G7"/>
<comment type="similarity">
    <text evidence="1">Belongs to the peptidase M17 family.</text>
</comment>
<dbReference type="PRINTS" id="PR00481">
    <property type="entry name" value="LAMNOPPTDASE"/>
</dbReference>